<feature type="region of interest" description="Disordered" evidence="1">
    <location>
        <begin position="17"/>
        <end position="41"/>
    </location>
</feature>
<reference evidence="2" key="1">
    <citation type="submission" date="2023-07" db="EMBL/GenBank/DDBJ databases">
        <authorList>
            <person name="Stuckert A."/>
        </authorList>
    </citation>
    <scope>NUCLEOTIDE SEQUENCE</scope>
</reference>
<feature type="region of interest" description="Disordered" evidence="1">
    <location>
        <begin position="58"/>
        <end position="88"/>
    </location>
</feature>
<evidence type="ECO:0008006" key="4">
    <source>
        <dbReference type="Google" id="ProtNLM"/>
    </source>
</evidence>
<comment type="caution">
    <text evidence="2">The sequence shown here is derived from an EMBL/GenBank/DDBJ whole genome shotgun (WGS) entry which is preliminary data.</text>
</comment>
<evidence type="ECO:0000313" key="3">
    <source>
        <dbReference type="Proteomes" id="UP001176940"/>
    </source>
</evidence>
<keyword evidence="3" id="KW-1185">Reference proteome</keyword>
<evidence type="ECO:0000256" key="1">
    <source>
        <dbReference type="SAM" id="MobiDB-lite"/>
    </source>
</evidence>
<name>A0ABN9M6R2_9NEOB</name>
<protein>
    <recommendedName>
        <fullName evidence="4">UBA domain-containing protein</fullName>
    </recommendedName>
</protein>
<accession>A0ABN9M6R2</accession>
<proteinExistence type="predicted"/>
<sequence length="167" mass="18520">MSDQPPRRILANIRPPILPKPKLSAPKERFLPLPNTDYPSPIIRASTGDVVHRLPSDGKVVAQKGGSTESDLQRRSKECSGGSSSRGEMRVTVFDDRGVPGVIRSLRSFGGDIGQRGAGSEGEWGPVEQLYNVSRHSKEDCRRILEKCQWNLEAASRYVLRRALHPH</sequence>
<evidence type="ECO:0000313" key="2">
    <source>
        <dbReference type="EMBL" id="CAJ0958183.1"/>
    </source>
</evidence>
<gene>
    <name evidence="2" type="ORF">RIMI_LOCUS16225661</name>
</gene>
<organism evidence="2 3">
    <name type="scientific">Ranitomeya imitator</name>
    <name type="common">mimic poison frog</name>
    <dbReference type="NCBI Taxonomy" id="111125"/>
    <lineage>
        <taxon>Eukaryota</taxon>
        <taxon>Metazoa</taxon>
        <taxon>Chordata</taxon>
        <taxon>Craniata</taxon>
        <taxon>Vertebrata</taxon>
        <taxon>Euteleostomi</taxon>
        <taxon>Amphibia</taxon>
        <taxon>Batrachia</taxon>
        <taxon>Anura</taxon>
        <taxon>Neobatrachia</taxon>
        <taxon>Hyloidea</taxon>
        <taxon>Dendrobatidae</taxon>
        <taxon>Dendrobatinae</taxon>
        <taxon>Ranitomeya</taxon>
    </lineage>
</organism>
<dbReference type="EMBL" id="CAUEEQ010044920">
    <property type="protein sequence ID" value="CAJ0958183.1"/>
    <property type="molecule type" value="Genomic_DNA"/>
</dbReference>
<dbReference type="Proteomes" id="UP001176940">
    <property type="component" value="Unassembled WGS sequence"/>
</dbReference>